<proteinExistence type="predicted"/>
<evidence type="ECO:0000313" key="2">
    <source>
        <dbReference type="Proteomes" id="UP000282892"/>
    </source>
</evidence>
<sequence length="74" mass="8420">MKFAAIPALGRNGFLVLCAVWEEFGEINEEFREIIVKVREKNREVGEISSNDREIKRKPVKFSLSISLGEPKLG</sequence>
<keyword evidence="2" id="KW-1185">Reference proteome</keyword>
<gene>
    <name evidence="1" type="ORF">CHR53_23485</name>
</gene>
<accession>A0A3T0I3U2</accession>
<dbReference type="AlphaFoldDB" id="A0A3T0I3U2"/>
<organism evidence="1 2">
    <name type="scientific">Neobacillus mesonae</name>
    <dbReference type="NCBI Taxonomy" id="1193713"/>
    <lineage>
        <taxon>Bacteria</taxon>
        <taxon>Bacillati</taxon>
        <taxon>Bacillota</taxon>
        <taxon>Bacilli</taxon>
        <taxon>Bacillales</taxon>
        <taxon>Bacillaceae</taxon>
        <taxon>Neobacillus</taxon>
    </lineage>
</organism>
<dbReference type="EMBL" id="CP022572">
    <property type="protein sequence ID" value="AZU63977.1"/>
    <property type="molecule type" value="Genomic_DNA"/>
</dbReference>
<dbReference type="Proteomes" id="UP000282892">
    <property type="component" value="Chromosome"/>
</dbReference>
<reference evidence="1 2" key="1">
    <citation type="submission" date="2017-07" db="EMBL/GenBank/DDBJ databases">
        <title>The complete genome sequence of Bacillus mesonae strain H20-5, an efficient strain improving plant abiotic stress resistance.</title>
        <authorList>
            <person name="Kim S.Y."/>
            <person name="Song H."/>
            <person name="Sang M.K."/>
            <person name="Weon H.-Y."/>
            <person name="Song J."/>
        </authorList>
    </citation>
    <scope>NUCLEOTIDE SEQUENCE [LARGE SCALE GENOMIC DNA]</scope>
    <source>
        <strain evidence="1 2">H20-5</strain>
    </source>
</reference>
<evidence type="ECO:0000313" key="1">
    <source>
        <dbReference type="EMBL" id="AZU63977.1"/>
    </source>
</evidence>
<name>A0A3T0I3U2_9BACI</name>
<protein>
    <submittedName>
        <fullName evidence="1">Uncharacterized protein</fullName>
    </submittedName>
</protein>
<dbReference type="KEGG" id="nmk:CHR53_23485"/>